<feature type="transmembrane region" description="Helical" evidence="1">
    <location>
        <begin position="138"/>
        <end position="157"/>
    </location>
</feature>
<organism evidence="2 3">
    <name type="scientific">Kingella denitrificans ATCC 33394</name>
    <dbReference type="NCBI Taxonomy" id="888741"/>
    <lineage>
        <taxon>Bacteria</taxon>
        <taxon>Pseudomonadati</taxon>
        <taxon>Pseudomonadota</taxon>
        <taxon>Betaproteobacteria</taxon>
        <taxon>Neisseriales</taxon>
        <taxon>Neisseriaceae</taxon>
        <taxon>Kingella</taxon>
    </lineage>
</organism>
<sequence>MKLDHRRMEQAVSQNIITPAQAEELWAFWQSQQYDTPHFTFIHVLYYLGGMIAIAAMTLFVTIGFMQFGSGFVAVVSAVYAAIAVGLAEYFQKKGMPIPSGICATLAVALVPLFVFTVQDMMGYWPSGTLYRDYHTWIDWRWLTMESATLVAGAAMFKRYRYPFLLMPVAFTLWYMSMDCADWLFDWLTSGSEQNDWPTWSQRQTVKSWVSVAFGLLMLLPAFKIDFRRPKSERDYAFWLYLFGVLTFWGGLSSMDSDRELSKFIYFCINTTMVLAGSIIQRRVFTVFGALGMMFYLGHLAHSVFKDSILFPIALSLIGLAVVMLGVWWQKREAEIRRKLLACLPAKWAAALTEKY</sequence>
<dbReference type="RefSeq" id="WP_003784256.1">
    <property type="nucleotide sequence ID" value="NZ_GL870929.1"/>
</dbReference>
<reference evidence="2 3" key="1">
    <citation type="submission" date="2011-01" db="EMBL/GenBank/DDBJ databases">
        <authorList>
            <person name="Muzny D."/>
            <person name="Qin X."/>
            <person name="Deng J."/>
            <person name="Jiang H."/>
            <person name="Liu Y."/>
            <person name="Qu J."/>
            <person name="Song X.-Z."/>
            <person name="Zhang L."/>
            <person name="Thornton R."/>
            <person name="Coyle M."/>
            <person name="Francisco L."/>
            <person name="Jackson L."/>
            <person name="Javaid M."/>
            <person name="Korchina V."/>
            <person name="Kovar C."/>
            <person name="Mata R."/>
            <person name="Mathew T."/>
            <person name="Ngo R."/>
            <person name="Nguyen L."/>
            <person name="Nguyen N."/>
            <person name="Okwuonu G."/>
            <person name="Ongeri F."/>
            <person name="Pham C."/>
            <person name="Simmons D."/>
            <person name="Wilczek-Boney K."/>
            <person name="Hale W."/>
            <person name="Jakkamsetti A."/>
            <person name="Pham P."/>
            <person name="Ruth R."/>
            <person name="San Lucas F."/>
            <person name="Warren J."/>
            <person name="Zhang J."/>
            <person name="Zhao Z."/>
            <person name="Zhou C."/>
            <person name="Zhu D."/>
            <person name="Lee S."/>
            <person name="Bess C."/>
            <person name="Blankenburg K."/>
            <person name="Forbes L."/>
            <person name="Fu Q."/>
            <person name="Gubbala S."/>
            <person name="Hirani K."/>
            <person name="Jayaseelan J.C."/>
            <person name="Lara F."/>
            <person name="Munidasa M."/>
            <person name="Palculict T."/>
            <person name="Patil S."/>
            <person name="Pu L.-L."/>
            <person name="Saada N."/>
            <person name="Tang L."/>
            <person name="Weissenberger G."/>
            <person name="Zhu Y."/>
            <person name="Hemphill L."/>
            <person name="Shang Y."/>
            <person name="Youmans B."/>
            <person name="Ayvaz T."/>
            <person name="Ross M."/>
            <person name="Santibanez J."/>
            <person name="Aqrawi P."/>
            <person name="Gross S."/>
            <person name="Joshi V."/>
            <person name="Fowler G."/>
            <person name="Nazareth L."/>
            <person name="Reid J."/>
            <person name="Worley K."/>
            <person name="Petrosino J."/>
            <person name="Highlander S."/>
            <person name="Gibbs R."/>
        </authorList>
    </citation>
    <scope>NUCLEOTIDE SEQUENCE [LARGE SCALE GENOMIC DNA]</scope>
    <source>
        <strain evidence="2 3">ATCC 33394</strain>
    </source>
</reference>
<keyword evidence="1" id="KW-0472">Membrane</keyword>
<feature type="transmembrane region" description="Helical" evidence="1">
    <location>
        <begin position="72"/>
        <end position="91"/>
    </location>
</feature>
<feature type="transmembrane region" description="Helical" evidence="1">
    <location>
        <begin position="98"/>
        <end position="118"/>
    </location>
</feature>
<comment type="caution">
    <text evidence="2">The sequence shown here is derived from an EMBL/GenBank/DDBJ whole genome shotgun (WGS) entry which is preliminary data.</text>
</comment>
<feature type="transmembrane region" description="Helical" evidence="1">
    <location>
        <begin position="287"/>
        <end position="305"/>
    </location>
</feature>
<feature type="transmembrane region" description="Helical" evidence="1">
    <location>
        <begin position="44"/>
        <end position="66"/>
    </location>
</feature>
<keyword evidence="1" id="KW-0812">Transmembrane</keyword>
<accession>F0F1Z7</accession>
<dbReference type="HOGENOM" id="CLU_058682_0_0_4"/>
<dbReference type="STRING" id="888741.HMPREF9098_2132"/>
<feature type="transmembrane region" description="Helical" evidence="1">
    <location>
        <begin position="205"/>
        <end position="223"/>
    </location>
</feature>
<name>F0F1Z7_9NEIS</name>
<keyword evidence="3" id="KW-1185">Reference proteome</keyword>
<feature type="transmembrane region" description="Helical" evidence="1">
    <location>
        <begin position="235"/>
        <end position="252"/>
    </location>
</feature>
<feature type="transmembrane region" description="Helical" evidence="1">
    <location>
        <begin position="164"/>
        <end position="185"/>
    </location>
</feature>
<feature type="transmembrane region" description="Helical" evidence="1">
    <location>
        <begin position="311"/>
        <end position="329"/>
    </location>
</feature>
<evidence type="ECO:0000313" key="3">
    <source>
        <dbReference type="Proteomes" id="UP000004088"/>
    </source>
</evidence>
<dbReference type="AlphaFoldDB" id="F0F1Z7"/>
<evidence type="ECO:0008006" key="4">
    <source>
        <dbReference type="Google" id="ProtNLM"/>
    </source>
</evidence>
<evidence type="ECO:0000256" key="1">
    <source>
        <dbReference type="SAM" id="Phobius"/>
    </source>
</evidence>
<keyword evidence="1" id="KW-1133">Transmembrane helix</keyword>
<dbReference type="EMBL" id="AEWV01000041">
    <property type="protein sequence ID" value="EGC16538.1"/>
    <property type="molecule type" value="Genomic_DNA"/>
</dbReference>
<gene>
    <name evidence="2" type="ORF">HMPREF9098_2132</name>
</gene>
<proteinExistence type="predicted"/>
<evidence type="ECO:0000313" key="2">
    <source>
        <dbReference type="EMBL" id="EGC16538.1"/>
    </source>
</evidence>
<feature type="transmembrane region" description="Helical" evidence="1">
    <location>
        <begin position="264"/>
        <end position="280"/>
    </location>
</feature>
<protein>
    <recommendedName>
        <fullName evidence="4">DUF2157 domain-containing protein</fullName>
    </recommendedName>
</protein>
<dbReference type="Proteomes" id="UP000004088">
    <property type="component" value="Unassembled WGS sequence"/>
</dbReference>